<proteinExistence type="predicted"/>
<keyword evidence="4" id="KW-1185">Reference proteome</keyword>
<feature type="chain" id="PRO_5001650385" evidence="2">
    <location>
        <begin position="19"/>
        <end position="66"/>
    </location>
</feature>
<feature type="signal peptide" evidence="2">
    <location>
        <begin position="1"/>
        <end position="18"/>
    </location>
</feature>
<organism evidence="3 4">
    <name type="scientific">Geotalea daltonii (strain DSM 22248 / JCM 15807 / FRC-32)</name>
    <name type="common">Geobacter daltonii</name>
    <dbReference type="NCBI Taxonomy" id="316067"/>
    <lineage>
        <taxon>Bacteria</taxon>
        <taxon>Pseudomonadati</taxon>
        <taxon>Thermodesulfobacteriota</taxon>
        <taxon>Desulfuromonadia</taxon>
        <taxon>Geobacterales</taxon>
        <taxon>Geobacteraceae</taxon>
        <taxon>Geotalea</taxon>
    </lineage>
</organism>
<evidence type="ECO:0000313" key="4">
    <source>
        <dbReference type="Proteomes" id="UP000007721"/>
    </source>
</evidence>
<dbReference type="EMBL" id="CP001390">
    <property type="protein sequence ID" value="AID58008.1"/>
    <property type="molecule type" value="Genomic_DNA"/>
</dbReference>
<dbReference type="STRING" id="316067.Geob_3901"/>
<evidence type="ECO:0000256" key="1">
    <source>
        <dbReference type="SAM" id="MobiDB-lite"/>
    </source>
</evidence>
<protein>
    <submittedName>
        <fullName evidence="3">Lipoprotein, putative</fullName>
    </submittedName>
</protein>
<keyword evidence="2" id="KW-0732">Signal</keyword>
<keyword evidence="3" id="KW-0449">Lipoprotein</keyword>
<dbReference type="Proteomes" id="UP000007721">
    <property type="component" value="Chromosome"/>
</dbReference>
<name>A0A068F6E6_GEODF</name>
<dbReference type="PROSITE" id="PS51257">
    <property type="entry name" value="PROKAR_LIPOPROTEIN"/>
    <property type="match status" value="1"/>
</dbReference>
<dbReference type="HOGENOM" id="CLU_174745_4_0_7"/>
<sequence>MKKLISLALCLALALAFAAGCKKKEEAPVEPAKTEAPAAAPVQEPMTAKSAPAAPEATPAAPAEKK</sequence>
<accession>A0A068F6E6</accession>
<dbReference type="AlphaFoldDB" id="A0A068F6E6"/>
<evidence type="ECO:0000313" key="3">
    <source>
        <dbReference type="EMBL" id="AID58008.1"/>
    </source>
</evidence>
<evidence type="ECO:0000256" key="2">
    <source>
        <dbReference type="SAM" id="SignalP"/>
    </source>
</evidence>
<dbReference type="KEGG" id="geo:Geob_3901"/>
<gene>
    <name evidence="3" type="ordered locus">Geob_3901</name>
</gene>
<reference evidence="3 4" key="1">
    <citation type="submission" date="2009-01" db="EMBL/GenBank/DDBJ databases">
        <title>Complete sequence of Geobacter sp. FRC-32.</title>
        <authorList>
            <consortium name="US DOE Joint Genome Institute"/>
            <person name="Lucas S."/>
            <person name="Copeland A."/>
            <person name="Lapidus A."/>
            <person name="Glavina del Rio T."/>
            <person name="Dalin E."/>
            <person name="Tice H."/>
            <person name="Bruce D."/>
            <person name="Goodwin L."/>
            <person name="Pitluck S."/>
            <person name="Saunders E."/>
            <person name="Brettin T."/>
            <person name="Detter J.C."/>
            <person name="Han C."/>
            <person name="Larimer F."/>
            <person name="Land M."/>
            <person name="Hauser L."/>
            <person name="Kyrpides N."/>
            <person name="Ovchinnikova G."/>
            <person name="Kostka J."/>
            <person name="Richardson P."/>
        </authorList>
    </citation>
    <scope>NUCLEOTIDE SEQUENCE [LARGE SCALE GENOMIC DNA]</scope>
    <source>
        <strain evidence="4">DSM 22248 / JCM 15807 / FRC-32</strain>
    </source>
</reference>
<feature type="compositionally biased region" description="Low complexity" evidence="1">
    <location>
        <begin position="29"/>
        <end position="66"/>
    </location>
</feature>
<feature type="region of interest" description="Disordered" evidence="1">
    <location>
        <begin position="26"/>
        <end position="66"/>
    </location>
</feature>